<dbReference type="EMBL" id="JBFXLR010000002">
    <property type="protein sequence ID" value="KAL2860106.1"/>
    <property type="molecule type" value="Genomic_DNA"/>
</dbReference>
<accession>A0ABR4L6I7</accession>
<dbReference type="PANTHER" id="PTHR23216:SF1">
    <property type="entry name" value="NUCLEOLAR AND COILED-BODY PHOSPHOPROTEIN 1"/>
    <property type="match status" value="1"/>
</dbReference>
<evidence type="ECO:0000313" key="3">
    <source>
        <dbReference type="Proteomes" id="UP001610444"/>
    </source>
</evidence>
<evidence type="ECO:0000313" key="2">
    <source>
        <dbReference type="EMBL" id="KAL2860106.1"/>
    </source>
</evidence>
<dbReference type="Proteomes" id="UP001610444">
    <property type="component" value="Unassembled WGS sequence"/>
</dbReference>
<feature type="region of interest" description="Disordered" evidence="1">
    <location>
        <begin position="423"/>
        <end position="448"/>
    </location>
</feature>
<feature type="compositionally biased region" description="Low complexity" evidence="1">
    <location>
        <begin position="80"/>
        <end position="97"/>
    </location>
</feature>
<dbReference type="RefSeq" id="XP_070904797.1">
    <property type="nucleotide sequence ID" value="XM_071044070.1"/>
</dbReference>
<dbReference type="InterPro" id="IPR039191">
    <property type="entry name" value="Nopp140-like"/>
</dbReference>
<feature type="region of interest" description="Disordered" evidence="1">
    <location>
        <begin position="1"/>
        <end position="109"/>
    </location>
</feature>
<keyword evidence="3" id="KW-1185">Reference proteome</keyword>
<reference evidence="2 3" key="1">
    <citation type="submission" date="2024-07" db="EMBL/GenBank/DDBJ databases">
        <title>Section-level genome sequencing and comparative genomics of Aspergillus sections Usti and Cavernicolus.</title>
        <authorList>
            <consortium name="Lawrence Berkeley National Laboratory"/>
            <person name="Nybo J.L."/>
            <person name="Vesth T.C."/>
            <person name="Theobald S."/>
            <person name="Frisvad J.C."/>
            <person name="Larsen T.O."/>
            <person name="Kjaerboelling I."/>
            <person name="Rothschild-Mancinelli K."/>
            <person name="Lyhne E.K."/>
            <person name="Kogle M.E."/>
            <person name="Barry K."/>
            <person name="Clum A."/>
            <person name="Na H."/>
            <person name="Ledsgaard L."/>
            <person name="Lin J."/>
            <person name="Lipzen A."/>
            <person name="Kuo A."/>
            <person name="Riley R."/>
            <person name="Mondo S."/>
            <person name="LaButti K."/>
            <person name="Haridas S."/>
            <person name="Pangalinan J."/>
            <person name="Salamov A.A."/>
            <person name="Simmons B.A."/>
            <person name="Magnuson J.K."/>
            <person name="Chen J."/>
            <person name="Drula E."/>
            <person name="Henrissat B."/>
            <person name="Wiebenga A."/>
            <person name="Lubbers R.J."/>
            <person name="Gomes A.C."/>
            <person name="Macurrencykelacurrency M.R."/>
            <person name="Stajich J."/>
            <person name="Grigoriev I.V."/>
            <person name="Mortensen U.H."/>
            <person name="De vries R.P."/>
            <person name="Baker S.E."/>
            <person name="Andersen M.R."/>
        </authorList>
    </citation>
    <scope>NUCLEOTIDE SEQUENCE [LARGE SCALE GENOMIC DNA]</scope>
    <source>
        <strain evidence="2 3">CBS 756.74</strain>
    </source>
</reference>
<dbReference type="GeneID" id="98159234"/>
<feature type="compositionally biased region" description="Basic and acidic residues" evidence="1">
    <location>
        <begin position="44"/>
        <end position="73"/>
    </location>
</feature>
<gene>
    <name evidence="2" type="ORF">BJX68DRAFT_261077</name>
</gene>
<feature type="compositionally biased region" description="Basic and acidic residues" evidence="1">
    <location>
        <begin position="365"/>
        <end position="376"/>
    </location>
</feature>
<evidence type="ECO:0000256" key="1">
    <source>
        <dbReference type="SAM" id="MobiDB-lite"/>
    </source>
</evidence>
<feature type="compositionally biased region" description="Polar residues" evidence="1">
    <location>
        <begin position="28"/>
        <end position="40"/>
    </location>
</feature>
<evidence type="ECO:0008006" key="4">
    <source>
        <dbReference type="Google" id="ProtNLM"/>
    </source>
</evidence>
<dbReference type="PANTHER" id="PTHR23216">
    <property type="entry name" value="NUCLEOLAR AND COILED-BODY PHOSPHOPROTEIN 1"/>
    <property type="match status" value="1"/>
</dbReference>
<feature type="region of interest" description="Disordered" evidence="1">
    <location>
        <begin position="361"/>
        <end position="402"/>
    </location>
</feature>
<comment type="caution">
    <text evidence="2">The sequence shown here is derived from an EMBL/GenBank/DDBJ whole genome shotgun (WGS) entry which is preliminary data.</text>
</comment>
<proteinExistence type="predicted"/>
<protein>
    <recommendedName>
        <fullName evidence="4">RRM domain-containing protein</fullName>
    </recommendedName>
</protein>
<sequence>MSAPAPPSDPSNNGGGNNAPTEKDKNTSKGTAQSQSQSQPKEGGGSKEKNPPTERNDKSKTKKKDTPQSKSDSDSDSDSESSSSSDSDSDSESSSSDSESESEPEPAAECSNKKCLKLKSFCKTCLETATKICSSIPHSQIESRAGWFPITVTVHVTGTQQEIQTWVWKQISRLHLFYLTRTLRWSKLRGDHKHPRVRVCAVERARDASAGGGDFADFTDLTSPTPGMLSVQEVSWQETTKVFSKKASRNAGGGMGSEEAQERRMARAKLPWWAKERARSAEREVLMLVDFPDEIKEEDEVLKLFLAGFGNRVEVVEVKFPGPETTWNAHRLAWWVYTHPAQNGDRGISVDFLKAARKARKAKKAEKEREAREARKGRSRSRSASKPQQLQPQQQQQPQQTQWFQLRPAPIAWVTPISVDPNYFPTPPPQTPRLPKAREASRMKTKTPRWMKSIAFKP</sequence>
<feature type="compositionally biased region" description="Low complexity" evidence="1">
    <location>
        <begin position="384"/>
        <end position="402"/>
    </location>
</feature>
<organism evidence="2 3">
    <name type="scientific">Aspergillus pseudodeflectus</name>
    <dbReference type="NCBI Taxonomy" id="176178"/>
    <lineage>
        <taxon>Eukaryota</taxon>
        <taxon>Fungi</taxon>
        <taxon>Dikarya</taxon>
        <taxon>Ascomycota</taxon>
        <taxon>Pezizomycotina</taxon>
        <taxon>Eurotiomycetes</taxon>
        <taxon>Eurotiomycetidae</taxon>
        <taxon>Eurotiales</taxon>
        <taxon>Aspergillaceae</taxon>
        <taxon>Aspergillus</taxon>
        <taxon>Aspergillus subgen. Nidulantes</taxon>
    </lineage>
</organism>
<name>A0ABR4L6I7_9EURO</name>